<dbReference type="RefSeq" id="WP_264142375.1">
    <property type="nucleotide sequence ID" value="NZ_JAOYEY010000032.1"/>
</dbReference>
<dbReference type="Pfam" id="PF13730">
    <property type="entry name" value="HTH_36"/>
    <property type="match status" value="1"/>
</dbReference>
<protein>
    <submittedName>
        <fullName evidence="2">Helix-turn-helix domain-containing protein</fullName>
    </submittedName>
</protein>
<evidence type="ECO:0000313" key="2">
    <source>
        <dbReference type="EMBL" id="MCV9885629.1"/>
    </source>
</evidence>
<gene>
    <name evidence="2" type="ORF">OIH86_08185</name>
</gene>
<dbReference type="InterPro" id="IPR036388">
    <property type="entry name" value="WH-like_DNA-bd_sf"/>
</dbReference>
<evidence type="ECO:0000256" key="1">
    <source>
        <dbReference type="SAM" id="MobiDB-lite"/>
    </source>
</evidence>
<sequence length="284" mass="33187">MQKLNYDTMKSYQSFSTIEEMDHSVRGFLYTYKSSLSEGTLKVLTFIWRHSVKVFGVSFAKYDTIAAGVTLNRRTVIRVVKTLENLGFLKKVPTARMNGKQGVNILIIQPYQSIDELLTNHTPPHDVTHDVTPNKTEKKQSSLCENKPKKRTNVTETNYITGVQIDNSSINDHEIDASFVPEIVHETFIQAAKPFFHAFDIYRLWKRVLIAYNKLNFERCIEDVMDIIVYAFKQTVFMKRMGKIHTSFEGYFYRTLYSMLNVEKRRENRHFLYDFIGSDNNCIE</sequence>
<dbReference type="Proteomes" id="UP001526147">
    <property type="component" value="Unassembled WGS sequence"/>
</dbReference>
<name>A0ABT3DEZ1_9BACI</name>
<dbReference type="Gene3D" id="1.10.10.10">
    <property type="entry name" value="Winged helix-like DNA-binding domain superfamily/Winged helix DNA-binding domain"/>
    <property type="match status" value="1"/>
</dbReference>
<comment type="caution">
    <text evidence="2">The sequence shown here is derived from an EMBL/GenBank/DDBJ whole genome shotgun (WGS) entry which is preliminary data.</text>
</comment>
<keyword evidence="3" id="KW-1185">Reference proteome</keyword>
<dbReference type="EMBL" id="JAOYEY010000032">
    <property type="protein sequence ID" value="MCV9885629.1"/>
    <property type="molecule type" value="Genomic_DNA"/>
</dbReference>
<feature type="region of interest" description="Disordered" evidence="1">
    <location>
        <begin position="126"/>
        <end position="147"/>
    </location>
</feature>
<accession>A0ABT3DEZ1</accession>
<organism evidence="2 3">
    <name type="scientific">Metabacillus halosaccharovorans</name>
    <dbReference type="NCBI Taxonomy" id="930124"/>
    <lineage>
        <taxon>Bacteria</taxon>
        <taxon>Bacillati</taxon>
        <taxon>Bacillota</taxon>
        <taxon>Bacilli</taxon>
        <taxon>Bacillales</taxon>
        <taxon>Bacillaceae</taxon>
        <taxon>Metabacillus</taxon>
    </lineage>
</organism>
<evidence type="ECO:0000313" key="3">
    <source>
        <dbReference type="Proteomes" id="UP001526147"/>
    </source>
</evidence>
<proteinExistence type="predicted"/>
<reference evidence="2 3" key="1">
    <citation type="submission" date="2022-10" db="EMBL/GenBank/DDBJ databases">
        <title>Draft genome assembly of moderately radiation resistant bacterium Metabacillus halosaccharovorans.</title>
        <authorList>
            <person name="Pal S."/>
            <person name="Gopinathan A."/>
        </authorList>
    </citation>
    <scope>NUCLEOTIDE SEQUENCE [LARGE SCALE GENOMIC DNA]</scope>
    <source>
        <strain evidence="2 3">VITHBRA001</strain>
    </source>
</reference>